<protein>
    <submittedName>
        <fullName evidence="4">Uncharacterized protein</fullName>
    </submittedName>
</protein>
<keyword evidence="3" id="KW-0732">Signal</keyword>
<dbReference type="Proteomes" id="UP001055712">
    <property type="component" value="Unassembled WGS sequence"/>
</dbReference>
<reference evidence="4" key="2">
    <citation type="submission" date="2020-11" db="EMBL/GenBank/DDBJ databases">
        <authorList>
            <person name="Cecchin M."/>
            <person name="Marcolungo L."/>
            <person name="Rossato M."/>
            <person name="Girolomoni L."/>
            <person name="Cosentino E."/>
            <person name="Cuine S."/>
            <person name="Li-Beisson Y."/>
            <person name="Delledonne M."/>
            <person name="Ballottari M."/>
        </authorList>
    </citation>
    <scope>NUCLEOTIDE SEQUENCE</scope>
    <source>
        <strain evidence="4">211/11P</strain>
        <tissue evidence="4">Whole cell</tissue>
    </source>
</reference>
<feature type="transmembrane region" description="Helical" evidence="2">
    <location>
        <begin position="426"/>
        <end position="451"/>
    </location>
</feature>
<dbReference type="PANTHER" id="PTHR11183">
    <property type="entry name" value="GLYCOGENIN SUBFAMILY MEMBER"/>
    <property type="match status" value="1"/>
</dbReference>
<dbReference type="SUPFAM" id="SSF53448">
    <property type="entry name" value="Nucleotide-diphospho-sugar transferases"/>
    <property type="match status" value="1"/>
</dbReference>
<name>A0A9D4TQH3_CHLVU</name>
<evidence type="ECO:0000256" key="1">
    <source>
        <dbReference type="SAM" id="MobiDB-lite"/>
    </source>
</evidence>
<feature type="transmembrane region" description="Helical" evidence="2">
    <location>
        <begin position="535"/>
        <end position="557"/>
    </location>
</feature>
<dbReference type="Gene3D" id="3.90.550.10">
    <property type="entry name" value="Spore Coat Polysaccharide Biosynthesis Protein SpsA, Chain A"/>
    <property type="match status" value="1"/>
</dbReference>
<dbReference type="InterPro" id="IPR050587">
    <property type="entry name" value="GNT1/Glycosyltrans_8"/>
</dbReference>
<organism evidence="4 5">
    <name type="scientific">Chlorella vulgaris</name>
    <name type="common">Green alga</name>
    <dbReference type="NCBI Taxonomy" id="3077"/>
    <lineage>
        <taxon>Eukaryota</taxon>
        <taxon>Viridiplantae</taxon>
        <taxon>Chlorophyta</taxon>
        <taxon>core chlorophytes</taxon>
        <taxon>Trebouxiophyceae</taxon>
        <taxon>Chlorellales</taxon>
        <taxon>Chlorellaceae</taxon>
        <taxon>Chlorella clade</taxon>
        <taxon>Chlorella</taxon>
    </lineage>
</organism>
<accession>A0A9D4TQH3</accession>
<proteinExistence type="predicted"/>
<feature type="transmembrane region" description="Helical" evidence="2">
    <location>
        <begin position="504"/>
        <end position="523"/>
    </location>
</feature>
<feature type="signal peptide" evidence="3">
    <location>
        <begin position="1"/>
        <end position="31"/>
    </location>
</feature>
<evidence type="ECO:0000313" key="5">
    <source>
        <dbReference type="Proteomes" id="UP001055712"/>
    </source>
</evidence>
<dbReference type="OrthoDB" id="2014201at2759"/>
<evidence type="ECO:0000313" key="4">
    <source>
        <dbReference type="EMBL" id="KAI3431707.1"/>
    </source>
</evidence>
<keyword evidence="2" id="KW-0812">Transmembrane</keyword>
<comment type="caution">
    <text evidence="4">The sequence shown here is derived from an EMBL/GenBank/DDBJ whole genome shotgun (WGS) entry which is preliminary data.</text>
</comment>
<evidence type="ECO:0000256" key="3">
    <source>
        <dbReference type="SAM" id="SignalP"/>
    </source>
</evidence>
<feature type="transmembrane region" description="Helical" evidence="2">
    <location>
        <begin position="463"/>
        <end position="484"/>
    </location>
</feature>
<dbReference type="AlphaFoldDB" id="A0A9D4TQH3"/>
<gene>
    <name evidence="4" type="ORF">D9Q98_004752</name>
</gene>
<keyword evidence="5" id="KW-1185">Reference proteome</keyword>
<feature type="region of interest" description="Disordered" evidence="1">
    <location>
        <begin position="379"/>
        <end position="400"/>
    </location>
</feature>
<keyword evidence="2" id="KW-0472">Membrane</keyword>
<sequence length="580" mass="62004">MAARWAPRPTPRVAVALATVVCMLVLPAARSEDLPLKTAKEAYATLLYSDDFLLGVRVLGQSLRETGTTRDLAVLATEGVSSQAADTLQKDGWKVHRVGLLANPGTWTQEASQRFPARFYGVYTKLLIFNLTQYERVVYLDADAIAARNMDELFLCDGLCAVMRHSERVNTGVMVLTPSTEMLEGMLRAVATTPSYTGGDQGFLNAFLSDFPEAPLFDPRRGQLLSNSTSWRSAAPGALKLPLGRLPTLYNADLGLFIMNSNRWTLPADEIRVMHFTLATFKPWDWWAGWIMGEIGARWQALRSRLPPAADGRSGGKTAQQQLAALVLVPLPLLLVAALLAQQRVWQQWLGAAVGSAGSRVYRVAGAAGIRVRGLTPSRSRGAINGGSGSGSGSSSPQTSCRGNLQHLLLGEPPAAGAAAAAATPAWLPAAAGVAGMGSVLLALMWTVSIIPRQVSPAVGVALIYEWTALAIVLLYSLFLRACYRHGLRLSGGSGGWAVQPWRYSWTLLAVILGSLGMVPWWADLLGVGSFAGKAVTTFLLLALAGIVCTQCFISLATRWYQCGLAEAAAGRVVSKLDGV</sequence>
<evidence type="ECO:0000256" key="2">
    <source>
        <dbReference type="SAM" id="Phobius"/>
    </source>
</evidence>
<feature type="transmembrane region" description="Helical" evidence="2">
    <location>
        <begin position="323"/>
        <end position="341"/>
    </location>
</feature>
<dbReference type="CDD" id="cd02537">
    <property type="entry name" value="GT8_Glycogenin"/>
    <property type="match status" value="1"/>
</dbReference>
<dbReference type="EMBL" id="SIDB01000006">
    <property type="protein sequence ID" value="KAI3431707.1"/>
    <property type="molecule type" value="Genomic_DNA"/>
</dbReference>
<keyword evidence="2" id="KW-1133">Transmembrane helix</keyword>
<reference evidence="4" key="1">
    <citation type="journal article" date="2019" name="Plant J.">
        <title>Chlorella vulgaris genome assembly and annotation reveals the molecular basis for metabolic acclimation to high light conditions.</title>
        <authorList>
            <person name="Cecchin M."/>
            <person name="Marcolungo L."/>
            <person name="Rossato M."/>
            <person name="Girolomoni L."/>
            <person name="Cosentino E."/>
            <person name="Cuine S."/>
            <person name="Li-Beisson Y."/>
            <person name="Delledonne M."/>
            <person name="Ballottari M."/>
        </authorList>
    </citation>
    <scope>NUCLEOTIDE SEQUENCE</scope>
    <source>
        <strain evidence="4">211/11P</strain>
    </source>
</reference>
<feature type="chain" id="PRO_5038758582" evidence="3">
    <location>
        <begin position="32"/>
        <end position="580"/>
    </location>
</feature>
<dbReference type="InterPro" id="IPR029044">
    <property type="entry name" value="Nucleotide-diphossugar_trans"/>
</dbReference>